<feature type="transmembrane region" description="Helical" evidence="1">
    <location>
        <begin position="32"/>
        <end position="53"/>
    </location>
</feature>
<name>A0A839E5V5_9MICO</name>
<gene>
    <name evidence="3" type="ORF">FHX53_001641</name>
</gene>
<organism evidence="3 4">
    <name type="scientific">Microcella alkalica</name>
    <dbReference type="NCBI Taxonomy" id="355930"/>
    <lineage>
        <taxon>Bacteria</taxon>
        <taxon>Bacillati</taxon>
        <taxon>Actinomycetota</taxon>
        <taxon>Actinomycetes</taxon>
        <taxon>Micrococcales</taxon>
        <taxon>Microbacteriaceae</taxon>
        <taxon>Microcella</taxon>
    </lineage>
</organism>
<protein>
    <recommendedName>
        <fullName evidence="2">LytR/CpsA/Psr regulator C-terminal domain-containing protein</fullName>
    </recommendedName>
</protein>
<keyword evidence="1" id="KW-0472">Membrane</keyword>
<dbReference type="EMBL" id="JACGWX010000003">
    <property type="protein sequence ID" value="MBA8848049.1"/>
    <property type="molecule type" value="Genomic_DNA"/>
</dbReference>
<dbReference type="Pfam" id="PF13399">
    <property type="entry name" value="LytR_C"/>
    <property type="match status" value="1"/>
</dbReference>
<dbReference type="RefSeq" id="WP_182490850.1">
    <property type="nucleotide sequence ID" value="NZ_BAAAOV010000001.1"/>
</dbReference>
<evidence type="ECO:0000256" key="1">
    <source>
        <dbReference type="SAM" id="Phobius"/>
    </source>
</evidence>
<sequence>MAEYPSDRFDDVPAELGRVGAHRAPAPRSRGWVVAGVIALATGVLVGLGLLALQAIDSGLDLGAAPPMAAPPADPEPEITPVTDPSTIRLPEGFTITVLNGAGVAGLGQASADALTAAGWTVGAVTNAAADDIVTTTVYYSNEADEGIALGMVELLGLGEIELSDAFPGAPITIVVGADAAS</sequence>
<feature type="domain" description="LytR/CpsA/Psr regulator C-terminal" evidence="2">
    <location>
        <begin position="95"/>
        <end position="179"/>
    </location>
</feature>
<comment type="caution">
    <text evidence="3">The sequence shown here is derived from an EMBL/GenBank/DDBJ whole genome shotgun (WGS) entry which is preliminary data.</text>
</comment>
<reference evidence="3 4" key="1">
    <citation type="submission" date="2020-07" db="EMBL/GenBank/DDBJ databases">
        <title>Sequencing the genomes of 1000 actinobacteria strains.</title>
        <authorList>
            <person name="Klenk H.-P."/>
        </authorList>
    </citation>
    <scope>NUCLEOTIDE SEQUENCE [LARGE SCALE GENOMIC DNA]</scope>
    <source>
        <strain evidence="3 4">DSM 19663</strain>
    </source>
</reference>
<proteinExistence type="predicted"/>
<dbReference type="Proteomes" id="UP000585905">
    <property type="component" value="Unassembled WGS sequence"/>
</dbReference>
<accession>A0A839E5V5</accession>
<dbReference type="InterPro" id="IPR027381">
    <property type="entry name" value="LytR/CpsA/Psr_C"/>
</dbReference>
<keyword evidence="1" id="KW-0812">Transmembrane</keyword>
<evidence type="ECO:0000259" key="2">
    <source>
        <dbReference type="Pfam" id="PF13399"/>
    </source>
</evidence>
<keyword evidence="4" id="KW-1185">Reference proteome</keyword>
<dbReference type="AlphaFoldDB" id="A0A839E5V5"/>
<evidence type="ECO:0000313" key="3">
    <source>
        <dbReference type="EMBL" id="MBA8848049.1"/>
    </source>
</evidence>
<keyword evidence="1" id="KW-1133">Transmembrane helix</keyword>
<dbReference type="Gene3D" id="3.30.70.2390">
    <property type="match status" value="1"/>
</dbReference>
<evidence type="ECO:0000313" key="4">
    <source>
        <dbReference type="Proteomes" id="UP000585905"/>
    </source>
</evidence>